<proteinExistence type="predicted"/>
<gene>
    <name evidence="1" type="ORF">BJI67_12950</name>
</gene>
<evidence type="ECO:0000313" key="1">
    <source>
        <dbReference type="EMBL" id="AOV17840.1"/>
    </source>
</evidence>
<reference evidence="1 2" key="1">
    <citation type="submission" date="2016-09" db="EMBL/GenBank/DDBJ databases">
        <title>Acidihalobacter prosperus V6 (DSM14174).</title>
        <authorList>
            <person name="Khaleque H.N."/>
            <person name="Ramsay J.P."/>
            <person name="Murphy R.J.T."/>
            <person name="Kaksonen A.H."/>
            <person name="Boxall N.J."/>
            <person name="Watkin E.L.J."/>
        </authorList>
    </citation>
    <scope>NUCLEOTIDE SEQUENCE [LARGE SCALE GENOMIC DNA]</scope>
    <source>
        <strain evidence="1 2">V6</strain>
    </source>
</reference>
<name>A0A1D8KA48_9GAMM</name>
<evidence type="ECO:0008006" key="3">
    <source>
        <dbReference type="Google" id="ProtNLM"/>
    </source>
</evidence>
<dbReference type="GO" id="GO:0003677">
    <property type="term" value="F:DNA binding"/>
    <property type="evidence" value="ECO:0007669"/>
    <property type="project" value="InterPro"/>
</dbReference>
<dbReference type="InterPro" id="IPR008593">
    <property type="entry name" value="Dam_MeTrfase"/>
</dbReference>
<dbReference type="GO" id="GO:0009007">
    <property type="term" value="F:site-specific DNA-methyltransferase (adenine-specific) activity"/>
    <property type="evidence" value="ECO:0007669"/>
    <property type="project" value="InterPro"/>
</dbReference>
<sequence>MILRGIGRRVFTLDPCAPADPAHRVVPAEFYYTQEDDGLSRSWKVDAAIPPPVVFVNPPYSRISAWIDKCIDESRKGVVIVALVPSRTGTRWFERAVEHDAIVAPIPGRLRFLRGQLAGSLSPGDAAPFDAALLIWNPELLCLRGAAPRVGQG</sequence>
<protein>
    <recommendedName>
        <fullName evidence="3">Adenine methyltransferase</fullName>
    </recommendedName>
</protein>
<dbReference type="AlphaFoldDB" id="A0A1D8KA48"/>
<evidence type="ECO:0000313" key="2">
    <source>
        <dbReference type="Proteomes" id="UP000095342"/>
    </source>
</evidence>
<dbReference type="GO" id="GO:0009307">
    <property type="term" value="P:DNA restriction-modification system"/>
    <property type="evidence" value="ECO:0007669"/>
    <property type="project" value="InterPro"/>
</dbReference>
<keyword evidence="2" id="KW-1185">Reference proteome</keyword>
<accession>A0A1D8KA48</accession>
<dbReference type="Pfam" id="PF05869">
    <property type="entry name" value="Dam"/>
    <property type="match status" value="1"/>
</dbReference>
<dbReference type="KEGG" id="aaeo:BJI67_12950"/>
<organism evidence="1 2">
    <name type="scientific">Acidihalobacter aeolianus</name>
    <dbReference type="NCBI Taxonomy" id="2792603"/>
    <lineage>
        <taxon>Bacteria</taxon>
        <taxon>Pseudomonadati</taxon>
        <taxon>Pseudomonadota</taxon>
        <taxon>Gammaproteobacteria</taxon>
        <taxon>Chromatiales</taxon>
        <taxon>Ectothiorhodospiraceae</taxon>
        <taxon>Acidihalobacter</taxon>
    </lineage>
</organism>
<dbReference type="Proteomes" id="UP000095342">
    <property type="component" value="Chromosome"/>
</dbReference>
<dbReference type="EMBL" id="CP017448">
    <property type="protein sequence ID" value="AOV17840.1"/>
    <property type="molecule type" value="Genomic_DNA"/>
</dbReference>